<evidence type="ECO:0000313" key="3">
    <source>
        <dbReference type="Proteomes" id="UP001221898"/>
    </source>
</evidence>
<feature type="region of interest" description="Disordered" evidence="1">
    <location>
        <begin position="1"/>
        <end position="41"/>
    </location>
</feature>
<evidence type="ECO:0000313" key="2">
    <source>
        <dbReference type="EMBL" id="KAJ8418978.1"/>
    </source>
</evidence>
<organism evidence="2 3">
    <name type="scientific">Aldrovandia affinis</name>
    <dbReference type="NCBI Taxonomy" id="143900"/>
    <lineage>
        <taxon>Eukaryota</taxon>
        <taxon>Metazoa</taxon>
        <taxon>Chordata</taxon>
        <taxon>Craniata</taxon>
        <taxon>Vertebrata</taxon>
        <taxon>Euteleostomi</taxon>
        <taxon>Actinopterygii</taxon>
        <taxon>Neopterygii</taxon>
        <taxon>Teleostei</taxon>
        <taxon>Notacanthiformes</taxon>
        <taxon>Halosauridae</taxon>
        <taxon>Aldrovandia</taxon>
    </lineage>
</organism>
<feature type="region of interest" description="Disordered" evidence="1">
    <location>
        <begin position="92"/>
        <end position="119"/>
    </location>
</feature>
<evidence type="ECO:0000256" key="1">
    <source>
        <dbReference type="SAM" id="MobiDB-lite"/>
    </source>
</evidence>
<proteinExistence type="predicted"/>
<dbReference type="AlphaFoldDB" id="A0AAD7X3T8"/>
<comment type="caution">
    <text evidence="2">The sequence shown here is derived from an EMBL/GenBank/DDBJ whole genome shotgun (WGS) entry which is preliminary data.</text>
</comment>
<accession>A0AAD7X3T8</accession>
<sequence length="119" mass="13224">MRTKGKREGQKRKLEAPKKQHRDPAAAVKTQNPLARASSPGVSAAVENAALVTRAERLQVARSVRRPRSSLIHDRYTVKRTQRQCICITLQNKKGPGEETGRKTANSPGSDEQRLRTTV</sequence>
<keyword evidence="3" id="KW-1185">Reference proteome</keyword>
<feature type="compositionally biased region" description="Basic and acidic residues" evidence="1">
    <location>
        <begin position="1"/>
        <end position="24"/>
    </location>
</feature>
<protein>
    <submittedName>
        <fullName evidence="2">Uncharacterized protein</fullName>
    </submittedName>
</protein>
<reference evidence="2" key="1">
    <citation type="journal article" date="2023" name="Science">
        <title>Genome structures resolve the early diversification of teleost fishes.</title>
        <authorList>
            <person name="Parey E."/>
            <person name="Louis A."/>
            <person name="Montfort J."/>
            <person name="Bouchez O."/>
            <person name="Roques C."/>
            <person name="Iampietro C."/>
            <person name="Lluch J."/>
            <person name="Castinel A."/>
            <person name="Donnadieu C."/>
            <person name="Desvignes T."/>
            <person name="Floi Bucao C."/>
            <person name="Jouanno E."/>
            <person name="Wen M."/>
            <person name="Mejri S."/>
            <person name="Dirks R."/>
            <person name="Jansen H."/>
            <person name="Henkel C."/>
            <person name="Chen W.J."/>
            <person name="Zahm M."/>
            <person name="Cabau C."/>
            <person name="Klopp C."/>
            <person name="Thompson A.W."/>
            <person name="Robinson-Rechavi M."/>
            <person name="Braasch I."/>
            <person name="Lecointre G."/>
            <person name="Bobe J."/>
            <person name="Postlethwait J.H."/>
            <person name="Berthelot C."/>
            <person name="Roest Crollius H."/>
            <person name="Guiguen Y."/>
        </authorList>
    </citation>
    <scope>NUCLEOTIDE SEQUENCE</scope>
    <source>
        <strain evidence="2">NC1722</strain>
    </source>
</reference>
<name>A0AAD7X3T8_9TELE</name>
<dbReference type="Proteomes" id="UP001221898">
    <property type="component" value="Unassembled WGS sequence"/>
</dbReference>
<gene>
    <name evidence="2" type="ORF">AAFF_G00004770</name>
</gene>
<dbReference type="EMBL" id="JAINUG010000001">
    <property type="protein sequence ID" value="KAJ8418978.1"/>
    <property type="molecule type" value="Genomic_DNA"/>
</dbReference>